<dbReference type="Proteomes" id="UP001325680">
    <property type="component" value="Chromosome"/>
</dbReference>
<organism evidence="3 4">
    <name type="scientific">Niabella yanshanensis</name>
    <dbReference type="NCBI Taxonomy" id="577386"/>
    <lineage>
        <taxon>Bacteria</taxon>
        <taxon>Pseudomonadati</taxon>
        <taxon>Bacteroidota</taxon>
        <taxon>Chitinophagia</taxon>
        <taxon>Chitinophagales</taxon>
        <taxon>Chitinophagaceae</taxon>
        <taxon>Niabella</taxon>
    </lineage>
</organism>
<feature type="domain" description="DUF5683" evidence="2">
    <location>
        <begin position="36"/>
        <end position="190"/>
    </location>
</feature>
<evidence type="ECO:0000313" key="3">
    <source>
        <dbReference type="EMBL" id="WQD37542.1"/>
    </source>
</evidence>
<keyword evidence="1" id="KW-0472">Membrane</keyword>
<keyword evidence="1" id="KW-0812">Transmembrane</keyword>
<name>A0ABZ0W4U9_9BACT</name>
<dbReference type="InterPro" id="IPR043738">
    <property type="entry name" value="DUF5683"/>
</dbReference>
<keyword evidence="1" id="KW-1133">Transmembrane helix</keyword>
<feature type="transmembrane region" description="Helical" evidence="1">
    <location>
        <begin position="64"/>
        <end position="82"/>
    </location>
</feature>
<dbReference type="RefSeq" id="WP_114791676.1">
    <property type="nucleotide sequence ID" value="NZ_CP139960.1"/>
</dbReference>
<gene>
    <name evidence="3" type="ORF">U0035_17870</name>
</gene>
<evidence type="ECO:0000313" key="4">
    <source>
        <dbReference type="Proteomes" id="UP001325680"/>
    </source>
</evidence>
<protein>
    <submittedName>
        <fullName evidence="3">DUF5683 domain-containing protein</fullName>
    </submittedName>
</protein>
<evidence type="ECO:0000256" key="1">
    <source>
        <dbReference type="SAM" id="Phobius"/>
    </source>
</evidence>
<keyword evidence="4" id="KW-1185">Reference proteome</keyword>
<accession>A0ABZ0W4U9</accession>
<dbReference type="EMBL" id="CP139960">
    <property type="protein sequence ID" value="WQD37542.1"/>
    <property type="molecule type" value="Genomic_DNA"/>
</dbReference>
<dbReference type="Pfam" id="PF18935">
    <property type="entry name" value="DUF5683"/>
    <property type="match status" value="1"/>
</dbReference>
<proteinExistence type="predicted"/>
<evidence type="ECO:0000259" key="2">
    <source>
        <dbReference type="Pfam" id="PF18935"/>
    </source>
</evidence>
<reference evidence="3 4" key="1">
    <citation type="submission" date="2023-12" db="EMBL/GenBank/DDBJ databases">
        <title>Genome sequencing and assembly of bacterial species from a model synthetic community.</title>
        <authorList>
            <person name="Hogle S.L."/>
        </authorList>
    </citation>
    <scope>NUCLEOTIDE SEQUENCE [LARGE SCALE GENOMIC DNA]</scope>
    <source>
        <strain evidence="3 4">HAMBI_3031</strain>
    </source>
</reference>
<sequence length="198" mass="22163">MYTKTRLTLTVVALLLLPYLLIAQHKDSGFKTKKERIPHKAAIRSAILPGWGQVYNRKAWKVPVVYSALGFTGGLLISYLNWYKKFQTGVRVGNYLMSDGSYRKDSTGYFALDRVVKLYLGNGQGLETLKSIRDDSRKNMVYSGIYFLVAWGLNVVDATVDAHLSRFDVSDDLTFGIRPSIDIASRTAGLSVVLKTNN</sequence>